<dbReference type="RefSeq" id="WP_076429104.1">
    <property type="nucleotide sequence ID" value="NZ_FTNO01000001.1"/>
</dbReference>
<dbReference type="SUPFAM" id="SSF52743">
    <property type="entry name" value="Subtilisin-like"/>
    <property type="match status" value="1"/>
</dbReference>
<evidence type="ECO:0000259" key="7">
    <source>
        <dbReference type="Pfam" id="PF00082"/>
    </source>
</evidence>
<gene>
    <name evidence="9" type="ORF">SAMN05421858_1375</name>
</gene>
<evidence type="ECO:0000256" key="1">
    <source>
        <dbReference type="ARBA" id="ARBA00011073"/>
    </source>
</evidence>
<dbReference type="AlphaFoldDB" id="A0A1N6Y2M8"/>
<evidence type="ECO:0000256" key="6">
    <source>
        <dbReference type="PROSITE-ProRule" id="PRU01240"/>
    </source>
</evidence>
<dbReference type="InterPro" id="IPR022398">
    <property type="entry name" value="Peptidase_S8_His-AS"/>
</dbReference>
<feature type="active site" description="Charge relay system" evidence="6">
    <location>
        <position position="315"/>
    </location>
</feature>
<dbReference type="InterPro" id="IPR034202">
    <property type="entry name" value="Subtilisin_Carlsberg-like"/>
</dbReference>
<dbReference type="GO" id="GO:0004252">
    <property type="term" value="F:serine-type endopeptidase activity"/>
    <property type="evidence" value="ECO:0007669"/>
    <property type="project" value="UniProtKB-UniRule"/>
</dbReference>
<keyword evidence="2 6" id="KW-0645">Protease</keyword>
<dbReference type="InterPro" id="IPR015500">
    <property type="entry name" value="Peptidase_S8_subtilisin-rel"/>
</dbReference>
<proteinExistence type="inferred from homology"/>
<evidence type="ECO:0000256" key="2">
    <source>
        <dbReference type="ARBA" id="ARBA00022670"/>
    </source>
</evidence>
<evidence type="ECO:0000256" key="4">
    <source>
        <dbReference type="ARBA" id="ARBA00022801"/>
    </source>
</evidence>
<accession>A0A1N6Y2M8</accession>
<dbReference type="PROSITE" id="PS51892">
    <property type="entry name" value="SUBTILASE"/>
    <property type="match status" value="1"/>
</dbReference>
<dbReference type="Pfam" id="PF22148">
    <property type="entry name" value="Fervidolysin_NPro-like"/>
    <property type="match status" value="1"/>
</dbReference>
<feature type="domain" description="Peptidase S8/S53" evidence="7">
    <location>
        <begin position="120"/>
        <end position="359"/>
    </location>
</feature>
<name>A0A1N6Y2M8_9EURY</name>
<dbReference type="EMBL" id="FTNO01000001">
    <property type="protein sequence ID" value="SIR08892.1"/>
    <property type="molecule type" value="Genomic_DNA"/>
</dbReference>
<evidence type="ECO:0000313" key="9">
    <source>
        <dbReference type="EMBL" id="SIR08892.1"/>
    </source>
</evidence>
<organism evidence="9 10">
    <name type="scientific">Haladaptatus litoreus</name>
    <dbReference type="NCBI Taxonomy" id="553468"/>
    <lineage>
        <taxon>Archaea</taxon>
        <taxon>Methanobacteriati</taxon>
        <taxon>Methanobacteriota</taxon>
        <taxon>Stenosarchaea group</taxon>
        <taxon>Halobacteria</taxon>
        <taxon>Halobacteriales</taxon>
        <taxon>Haladaptataceae</taxon>
        <taxon>Haladaptatus</taxon>
    </lineage>
</organism>
<evidence type="ECO:0000259" key="8">
    <source>
        <dbReference type="Pfam" id="PF22148"/>
    </source>
</evidence>
<dbReference type="OrthoDB" id="341609at2157"/>
<feature type="domain" description="Fervidolysin-like N-terminal prodomain" evidence="8">
    <location>
        <begin position="36"/>
        <end position="91"/>
    </location>
</feature>
<keyword evidence="3" id="KW-0479">Metal-binding</keyword>
<dbReference type="PANTHER" id="PTHR43806:SF11">
    <property type="entry name" value="CEREVISIN-RELATED"/>
    <property type="match status" value="1"/>
</dbReference>
<reference evidence="10" key="1">
    <citation type="submission" date="2017-01" db="EMBL/GenBank/DDBJ databases">
        <authorList>
            <person name="Varghese N."/>
            <person name="Submissions S."/>
        </authorList>
    </citation>
    <scope>NUCLEOTIDE SEQUENCE [LARGE SCALE GENOMIC DNA]</scope>
    <source>
        <strain evidence="10">CGMCC 1.7737</strain>
    </source>
</reference>
<dbReference type="GO" id="GO:0046872">
    <property type="term" value="F:metal ion binding"/>
    <property type="evidence" value="ECO:0007669"/>
    <property type="project" value="UniProtKB-KW"/>
</dbReference>
<dbReference type="InterPro" id="IPR036852">
    <property type="entry name" value="Peptidase_S8/S53_dom_sf"/>
</dbReference>
<keyword evidence="5 6" id="KW-0720">Serine protease</keyword>
<comment type="similarity">
    <text evidence="1 6">Belongs to the peptidase S8 family.</text>
</comment>
<dbReference type="PRINTS" id="PR00723">
    <property type="entry name" value="SUBTILISIN"/>
</dbReference>
<dbReference type="InterPro" id="IPR023827">
    <property type="entry name" value="Peptidase_S8_Asp-AS"/>
</dbReference>
<keyword evidence="10" id="KW-1185">Reference proteome</keyword>
<feature type="active site" description="Charge relay system" evidence="6">
    <location>
        <position position="129"/>
    </location>
</feature>
<dbReference type="GO" id="GO:0006508">
    <property type="term" value="P:proteolysis"/>
    <property type="evidence" value="ECO:0007669"/>
    <property type="project" value="UniProtKB-KW"/>
</dbReference>
<evidence type="ECO:0000256" key="5">
    <source>
        <dbReference type="ARBA" id="ARBA00022825"/>
    </source>
</evidence>
<dbReference type="Gene3D" id="3.40.50.200">
    <property type="entry name" value="Peptidase S8/S53 domain"/>
    <property type="match status" value="1"/>
</dbReference>
<dbReference type="InterPro" id="IPR037045">
    <property type="entry name" value="S8pro/Inhibitor_I9_sf"/>
</dbReference>
<evidence type="ECO:0000256" key="3">
    <source>
        <dbReference type="ARBA" id="ARBA00022723"/>
    </source>
</evidence>
<feature type="active site" description="Charge relay system" evidence="6">
    <location>
        <position position="160"/>
    </location>
</feature>
<dbReference type="CDD" id="cd07477">
    <property type="entry name" value="Peptidases_S8_Subtilisin_subset"/>
    <property type="match status" value="1"/>
</dbReference>
<dbReference type="Pfam" id="PF00082">
    <property type="entry name" value="Peptidase_S8"/>
    <property type="match status" value="1"/>
</dbReference>
<sequence>MVEESHTRRNVLKATGVSIVTLGGSGVAAGRENVREVNVGFDSTSARRFAVEASNDVIREFDSINAMTIRVPEQAITALESAPDVNYVEENGQMHALAETLPWGVDRIDADVAQANGYTGAGADVAVVDTGIDADHPDLQANLGNGKTYHGSSWSDENGHGTHVAGTIAAVNNYSGVGSIAPDATLHAVKALNRYGSGTYSDIASGIEWAANQGHDVINLSLGGSKSATIESAVEYAYSQGSLLVGAGGGSGPCSGGCVGYPAAEPEVIAVGATNENDGRASFSSQGPEIELAGPGTNIYSTYYDNTYETLSGTSMATAHVAGAAAQVTAAGYSNTDARQRLHDTAEDLGLSSDEQGYGLVDVAAALGLNSADN</sequence>
<protein>
    <submittedName>
        <fullName evidence="9">Subtilisin</fullName>
    </submittedName>
</protein>
<dbReference type="InterPro" id="IPR050131">
    <property type="entry name" value="Peptidase_S8_subtilisin-like"/>
</dbReference>
<dbReference type="PROSITE" id="PS00136">
    <property type="entry name" value="SUBTILASE_ASP"/>
    <property type="match status" value="1"/>
</dbReference>
<dbReference type="PANTHER" id="PTHR43806">
    <property type="entry name" value="PEPTIDASE S8"/>
    <property type="match status" value="1"/>
</dbReference>
<keyword evidence="4 6" id="KW-0378">Hydrolase</keyword>
<dbReference type="SUPFAM" id="SSF54897">
    <property type="entry name" value="Protease propeptides/inhibitors"/>
    <property type="match status" value="1"/>
</dbReference>
<dbReference type="InterPro" id="IPR000209">
    <property type="entry name" value="Peptidase_S8/S53_dom"/>
</dbReference>
<dbReference type="InterPro" id="IPR054399">
    <property type="entry name" value="Fervidolysin-like_N_prodom"/>
</dbReference>
<dbReference type="Gene3D" id="3.30.70.80">
    <property type="entry name" value="Peptidase S8 propeptide/proteinase inhibitor I9"/>
    <property type="match status" value="1"/>
</dbReference>
<dbReference type="Proteomes" id="UP000186914">
    <property type="component" value="Unassembled WGS sequence"/>
</dbReference>
<dbReference type="PROSITE" id="PS00137">
    <property type="entry name" value="SUBTILASE_HIS"/>
    <property type="match status" value="1"/>
</dbReference>
<evidence type="ECO:0000313" key="10">
    <source>
        <dbReference type="Proteomes" id="UP000186914"/>
    </source>
</evidence>